<feature type="region of interest" description="Disordered" evidence="1">
    <location>
        <begin position="174"/>
        <end position="195"/>
    </location>
</feature>
<feature type="region of interest" description="Disordered" evidence="1">
    <location>
        <begin position="63"/>
        <end position="84"/>
    </location>
</feature>
<evidence type="ECO:0000313" key="3">
    <source>
        <dbReference type="EMBL" id="GLB45544.1"/>
    </source>
</evidence>
<comment type="caution">
    <text evidence="3">The sequence shown here is derived from an EMBL/GenBank/DDBJ whole genome shotgun (WGS) entry which is preliminary data.</text>
</comment>
<keyword evidence="2" id="KW-0812">Transmembrane</keyword>
<evidence type="ECO:0000256" key="1">
    <source>
        <dbReference type="SAM" id="MobiDB-lite"/>
    </source>
</evidence>
<feature type="transmembrane region" description="Helical" evidence="2">
    <location>
        <begin position="238"/>
        <end position="258"/>
    </location>
</feature>
<dbReference type="AlphaFoldDB" id="A0A9P3Q1N6"/>
<sequence length="275" mass="29330">MAPLSPSHAPYCAFCHCDFDRSLVKLFYEPAQPLGEKQLNDAKEVADALVNLSEGGKVLRVKPVPPSLGARPHEVGDRSVPPGSRDTRTISAAFTFAYPFPPPTILEAILSGDSASVVSFTYRAPPDDSSSITPTAALACIDAKPDAEHHGEAISDSSFGDASFVQVSVAKSPEDCDVPRAGPDSNPTLESTPVQSADVADIPDNSVEIRSVVRPSPINSVTSHQLSVECGALSHFKIMVWTTTSLFWLSVMSILLLCDGLRRVARKPVYSPADD</sequence>
<dbReference type="EMBL" id="BRPK01000024">
    <property type="protein sequence ID" value="GLB45544.1"/>
    <property type="molecule type" value="Genomic_DNA"/>
</dbReference>
<feature type="compositionally biased region" description="Polar residues" evidence="1">
    <location>
        <begin position="185"/>
        <end position="195"/>
    </location>
</feature>
<name>A0A9P3Q1N6_LYOSH</name>
<protein>
    <submittedName>
        <fullName evidence="3">Uncharacterized protein</fullName>
    </submittedName>
</protein>
<proteinExistence type="predicted"/>
<organism evidence="3 4">
    <name type="scientific">Lyophyllum shimeji</name>
    <name type="common">Hon-shimeji</name>
    <name type="synonym">Tricholoma shimeji</name>
    <dbReference type="NCBI Taxonomy" id="47721"/>
    <lineage>
        <taxon>Eukaryota</taxon>
        <taxon>Fungi</taxon>
        <taxon>Dikarya</taxon>
        <taxon>Basidiomycota</taxon>
        <taxon>Agaricomycotina</taxon>
        <taxon>Agaricomycetes</taxon>
        <taxon>Agaricomycetidae</taxon>
        <taxon>Agaricales</taxon>
        <taxon>Tricholomatineae</taxon>
        <taxon>Lyophyllaceae</taxon>
        <taxon>Lyophyllum</taxon>
    </lineage>
</organism>
<evidence type="ECO:0000256" key="2">
    <source>
        <dbReference type="SAM" id="Phobius"/>
    </source>
</evidence>
<keyword evidence="2" id="KW-1133">Transmembrane helix</keyword>
<keyword evidence="2" id="KW-0472">Membrane</keyword>
<gene>
    <name evidence="3" type="ORF">LshimejAT787_2400020</name>
</gene>
<accession>A0A9P3Q1N6</accession>
<dbReference type="Proteomes" id="UP001063166">
    <property type="component" value="Unassembled WGS sequence"/>
</dbReference>
<keyword evidence="4" id="KW-1185">Reference proteome</keyword>
<reference evidence="3" key="1">
    <citation type="submission" date="2022-07" db="EMBL/GenBank/DDBJ databases">
        <title>The genome of Lyophyllum shimeji provides insight into the initial evolution of ectomycorrhizal fungal genome.</title>
        <authorList>
            <person name="Kobayashi Y."/>
            <person name="Shibata T."/>
            <person name="Hirakawa H."/>
            <person name="Shigenobu S."/>
            <person name="Nishiyama T."/>
            <person name="Yamada A."/>
            <person name="Hasebe M."/>
            <person name="Kawaguchi M."/>
        </authorList>
    </citation>
    <scope>NUCLEOTIDE SEQUENCE</scope>
    <source>
        <strain evidence="3">AT787</strain>
    </source>
</reference>
<evidence type="ECO:0000313" key="4">
    <source>
        <dbReference type="Proteomes" id="UP001063166"/>
    </source>
</evidence>